<dbReference type="EMBL" id="JAJNDC010000006">
    <property type="protein sequence ID" value="MCW9714517.1"/>
    <property type="molecule type" value="Genomic_DNA"/>
</dbReference>
<dbReference type="Gene3D" id="2.170.120.20">
    <property type="entry name" value="Ribosomal protein L25, beta domain"/>
    <property type="match status" value="1"/>
</dbReference>
<dbReference type="GO" id="GO:0005840">
    <property type="term" value="C:ribosome"/>
    <property type="evidence" value="ECO:0007669"/>
    <property type="project" value="UniProtKB-KW"/>
</dbReference>
<feature type="compositionally biased region" description="Acidic residues" evidence="6">
    <location>
        <begin position="198"/>
        <end position="238"/>
    </location>
</feature>
<evidence type="ECO:0000256" key="1">
    <source>
        <dbReference type="ARBA" id="ARBA00022730"/>
    </source>
</evidence>
<dbReference type="InterPro" id="IPR020057">
    <property type="entry name" value="Ribosomal_bL25_b-dom"/>
</dbReference>
<feature type="region of interest" description="Disordered" evidence="6">
    <location>
        <begin position="189"/>
        <end position="238"/>
    </location>
</feature>
<dbReference type="InterPro" id="IPR037121">
    <property type="entry name" value="Ribosomal_bL25_C"/>
</dbReference>
<keyword evidence="3 5" id="KW-0689">Ribosomal protein</keyword>
<dbReference type="HAMAP" id="MF_01334">
    <property type="entry name" value="Ribosomal_bL25_CTC"/>
    <property type="match status" value="1"/>
</dbReference>
<protein>
    <recommendedName>
        <fullName evidence="5">Large ribosomal subunit protein bL25</fullName>
    </recommendedName>
    <alternativeName>
        <fullName evidence="5">General stress protein CTC</fullName>
    </alternativeName>
</protein>
<dbReference type="InterPro" id="IPR029751">
    <property type="entry name" value="Ribosomal_L25_dom"/>
</dbReference>
<dbReference type="Pfam" id="PF14693">
    <property type="entry name" value="Ribosomal_TL5_C"/>
    <property type="match status" value="1"/>
</dbReference>
<name>A0ABT3Q345_9BACT</name>
<reference evidence="9 10" key="1">
    <citation type="submission" date="2021-11" db="EMBL/GenBank/DDBJ databases">
        <title>Aliifidinibius sp. nov., a new bacterium isolated from saline soil.</title>
        <authorList>
            <person name="Galisteo C."/>
            <person name="De La Haba R."/>
            <person name="Sanchez-Porro C."/>
            <person name="Ventosa A."/>
        </authorList>
    </citation>
    <scope>NUCLEOTIDE SEQUENCE [LARGE SCALE GENOMIC DNA]</scope>
    <source>
        <strain evidence="9 10">KACC 190600</strain>
    </source>
</reference>
<evidence type="ECO:0000256" key="4">
    <source>
        <dbReference type="ARBA" id="ARBA00023274"/>
    </source>
</evidence>
<keyword evidence="2 5" id="KW-0694">RNA-binding</keyword>
<comment type="caution">
    <text evidence="9">The sequence shown here is derived from an EMBL/GenBank/DDBJ whole genome shotgun (WGS) entry which is preliminary data.</text>
</comment>
<gene>
    <name evidence="5" type="primary">rplY</name>
    <name evidence="5" type="synonym">ctc</name>
    <name evidence="9" type="ORF">LQ318_16550</name>
</gene>
<dbReference type="Pfam" id="PF01386">
    <property type="entry name" value="Ribosomal_L25p"/>
    <property type="match status" value="1"/>
</dbReference>
<dbReference type="SUPFAM" id="SSF50715">
    <property type="entry name" value="Ribosomal protein L25-like"/>
    <property type="match status" value="1"/>
</dbReference>
<keyword evidence="4 5" id="KW-0687">Ribonucleoprotein</keyword>
<dbReference type="NCBIfam" id="TIGR00731">
    <property type="entry name" value="bL25_bact_ctc"/>
    <property type="match status" value="1"/>
</dbReference>
<keyword evidence="1 5" id="KW-0699">rRNA-binding</keyword>
<evidence type="ECO:0000256" key="5">
    <source>
        <dbReference type="HAMAP-Rule" id="MF_01334"/>
    </source>
</evidence>
<evidence type="ECO:0000256" key="2">
    <source>
        <dbReference type="ARBA" id="ARBA00022884"/>
    </source>
</evidence>
<comment type="similarity">
    <text evidence="5">Belongs to the bacterial ribosomal protein bL25 family. CTC subfamily.</text>
</comment>
<dbReference type="PANTHER" id="PTHR33284">
    <property type="entry name" value="RIBOSOMAL PROTEIN L25/GLN-TRNA SYNTHETASE, ANTI-CODON-BINDING DOMAIN-CONTAINING PROTEIN"/>
    <property type="match status" value="1"/>
</dbReference>
<dbReference type="InterPro" id="IPR011035">
    <property type="entry name" value="Ribosomal_bL25/Gln-tRNA_synth"/>
</dbReference>
<dbReference type="InterPro" id="IPR020930">
    <property type="entry name" value="Ribosomal_uL5_bac-type"/>
</dbReference>
<accession>A0ABT3Q345</accession>
<evidence type="ECO:0000313" key="10">
    <source>
        <dbReference type="Proteomes" id="UP001207337"/>
    </source>
</evidence>
<proteinExistence type="inferred from homology"/>
<keyword evidence="10" id="KW-1185">Reference proteome</keyword>
<dbReference type="InterPro" id="IPR020056">
    <property type="entry name" value="Rbsml_bL25/Gln-tRNA_synth_N"/>
</dbReference>
<dbReference type="CDD" id="cd00495">
    <property type="entry name" value="Ribosomal_L25_TL5_CTC"/>
    <property type="match status" value="1"/>
</dbReference>
<evidence type="ECO:0000313" key="9">
    <source>
        <dbReference type="EMBL" id="MCW9714517.1"/>
    </source>
</evidence>
<evidence type="ECO:0000259" key="7">
    <source>
        <dbReference type="Pfam" id="PF01386"/>
    </source>
</evidence>
<evidence type="ECO:0000256" key="6">
    <source>
        <dbReference type="SAM" id="MobiDB-lite"/>
    </source>
</evidence>
<dbReference type="Proteomes" id="UP001207337">
    <property type="component" value="Unassembled WGS sequence"/>
</dbReference>
<dbReference type="Gene3D" id="2.40.240.10">
    <property type="entry name" value="Ribosomal Protein L25, Chain P"/>
    <property type="match status" value="1"/>
</dbReference>
<evidence type="ECO:0000259" key="8">
    <source>
        <dbReference type="Pfam" id="PF14693"/>
    </source>
</evidence>
<dbReference type="InterPro" id="IPR001021">
    <property type="entry name" value="Ribosomal_bL25_long"/>
</dbReference>
<evidence type="ECO:0000256" key="3">
    <source>
        <dbReference type="ARBA" id="ARBA00022980"/>
    </source>
</evidence>
<comment type="subunit">
    <text evidence="5">Part of the 50S ribosomal subunit; part of the 5S rRNA/L5/L18/L25 subcomplex. Contacts the 5S rRNA. Binds to the 5S rRNA independently of L5 and L18.</text>
</comment>
<comment type="function">
    <text evidence="5">This is one of the proteins that binds to the 5S RNA in the ribosome where it forms part of the central protuberance.</text>
</comment>
<feature type="domain" description="Large ribosomal subunit protein bL25 L25" evidence="7">
    <location>
        <begin position="9"/>
        <end position="94"/>
    </location>
</feature>
<dbReference type="RefSeq" id="WP_265791854.1">
    <property type="nucleotide sequence ID" value="NZ_BAABRS010000006.1"/>
</dbReference>
<organism evidence="9 10">
    <name type="scientific">Fodinibius salicampi</name>
    <dbReference type="NCBI Taxonomy" id="1920655"/>
    <lineage>
        <taxon>Bacteria</taxon>
        <taxon>Pseudomonadati</taxon>
        <taxon>Balneolota</taxon>
        <taxon>Balneolia</taxon>
        <taxon>Balneolales</taxon>
        <taxon>Balneolaceae</taxon>
        <taxon>Fodinibius</taxon>
    </lineage>
</organism>
<sequence>MTTPEVITLNGKKRETGRKAADALRDAMRVPAVLYGPEVDENVHFSIDELEFEKILADSKRQIIELEIDGETYRTLLKTTEFHPLTDRPVHVDFYVLADDHKVTISVPIHLEGTPVGVTEGGGRIFQPMHILRIRVTPDLIPGVYTVDISDLKIGDSLHVSDLELEGIIPLDDLARTIVTIRPPKSEELLTSSLITEEPGEEELEEGEEPLEGEEAEGEGEEAEGEGEEEDTEEGGEQ</sequence>
<dbReference type="PANTHER" id="PTHR33284:SF1">
    <property type="entry name" value="RIBOSOMAL PROTEIN L25_GLN-TRNA SYNTHETASE, ANTI-CODON-BINDING DOMAIN-CONTAINING PROTEIN"/>
    <property type="match status" value="1"/>
</dbReference>
<feature type="domain" description="Large ribosomal subunit protein bL25 beta" evidence="8">
    <location>
        <begin position="102"/>
        <end position="185"/>
    </location>
</feature>